<proteinExistence type="predicted"/>
<accession>A0A839NAB3</accession>
<comment type="caution">
    <text evidence="1">The sequence shown here is derived from an EMBL/GenBank/DDBJ whole genome shotgun (WGS) entry which is preliminary data.</text>
</comment>
<dbReference type="RefSeq" id="WP_183319891.1">
    <property type="nucleotide sequence ID" value="NZ_JACHVQ010000001.1"/>
</dbReference>
<keyword evidence="2" id="KW-1185">Reference proteome</keyword>
<protein>
    <recommendedName>
        <fullName evidence="3">ATP-dependent endonuclease</fullName>
    </recommendedName>
</protein>
<reference evidence="1 2" key="1">
    <citation type="submission" date="2020-08" db="EMBL/GenBank/DDBJ databases">
        <title>Sequencing the genomes of 1000 actinobacteria strains.</title>
        <authorList>
            <person name="Klenk H.-P."/>
        </authorList>
    </citation>
    <scope>NUCLEOTIDE SEQUENCE [LARGE SCALE GENOMIC DNA]</scope>
    <source>
        <strain evidence="1 2">DSM 105369</strain>
    </source>
</reference>
<dbReference type="Proteomes" id="UP000559182">
    <property type="component" value="Unassembled WGS sequence"/>
</dbReference>
<evidence type="ECO:0000313" key="1">
    <source>
        <dbReference type="EMBL" id="MBB2891651.1"/>
    </source>
</evidence>
<dbReference type="AlphaFoldDB" id="A0A839NAB3"/>
<organism evidence="1 2">
    <name type="scientific">Flexivirga oryzae</name>
    <dbReference type="NCBI Taxonomy" id="1794944"/>
    <lineage>
        <taxon>Bacteria</taxon>
        <taxon>Bacillati</taxon>
        <taxon>Actinomycetota</taxon>
        <taxon>Actinomycetes</taxon>
        <taxon>Micrococcales</taxon>
        <taxon>Dermacoccaceae</taxon>
        <taxon>Flexivirga</taxon>
    </lineage>
</organism>
<sequence>MRAGVRKVVLLEGVSDIAAVTAAAAAQQLELDDVELVDLGGVTNVQRELLELTHARSEFEILGLCDAPEVRFVEHALREVGCAVRDPSDLAGYGFFVCQADLEEELIRALGATQTVHVIEQLGLGQKLATMRQQPAWQDRPLPEQLHRFCGVASGRKELLAGALSAALDPEHLPDPLLQLVDRIAAA</sequence>
<evidence type="ECO:0008006" key="3">
    <source>
        <dbReference type="Google" id="ProtNLM"/>
    </source>
</evidence>
<dbReference type="EMBL" id="JACHVQ010000001">
    <property type="protein sequence ID" value="MBB2891651.1"/>
    <property type="molecule type" value="Genomic_DNA"/>
</dbReference>
<name>A0A839NAB3_9MICO</name>
<evidence type="ECO:0000313" key="2">
    <source>
        <dbReference type="Proteomes" id="UP000559182"/>
    </source>
</evidence>
<gene>
    <name evidence="1" type="ORF">FHU39_001635</name>
</gene>